<feature type="domain" description="CRISPR type III-associated protein" evidence="2">
    <location>
        <begin position="13"/>
        <end position="220"/>
    </location>
</feature>
<name>A0A4P6JTN8_KTERU</name>
<evidence type="ECO:0000313" key="3">
    <source>
        <dbReference type="EMBL" id="QBD78670.1"/>
    </source>
</evidence>
<organism evidence="3 4">
    <name type="scientific">Ktedonosporobacter rubrisoli</name>
    <dbReference type="NCBI Taxonomy" id="2509675"/>
    <lineage>
        <taxon>Bacteria</taxon>
        <taxon>Bacillati</taxon>
        <taxon>Chloroflexota</taxon>
        <taxon>Ktedonobacteria</taxon>
        <taxon>Ktedonobacterales</taxon>
        <taxon>Ktedonosporobacteraceae</taxon>
        <taxon>Ktedonosporobacter</taxon>
    </lineage>
</organism>
<dbReference type="RefSeq" id="WP_129889723.1">
    <property type="nucleotide sequence ID" value="NZ_CP035758.1"/>
</dbReference>
<dbReference type="AlphaFoldDB" id="A0A4P6JTN8"/>
<gene>
    <name evidence="3" type="ORF">EPA93_22850</name>
</gene>
<keyword evidence="4" id="KW-1185">Reference proteome</keyword>
<dbReference type="EMBL" id="CP035758">
    <property type="protein sequence ID" value="QBD78670.1"/>
    <property type="molecule type" value="Genomic_DNA"/>
</dbReference>
<dbReference type="KEGG" id="kbs:EPA93_22850"/>
<proteinExistence type="predicted"/>
<evidence type="ECO:0000256" key="1">
    <source>
        <dbReference type="ARBA" id="ARBA00023118"/>
    </source>
</evidence>
<sequence>MTRTDLIEIHYDLKFRTPFHMGSGLRVGLIDRTVVRDRDNNLYVPGSSLKGCVREHCERLERLYTEEASSQASQHIVSPHDTEKALWLIGHPLSMVTRIFGSSYYPGHLHFEDARLAEDEKISQQEDEHEKPVLQTFLYTQARLDRPTRTAVPGALYSSEFGLREITFKGSVTGWLECIPIEELETETGKITPTYSLLLLLAGLHMVERLGGNKSVGKGECGLEISQVSIKNEKKEKEEWMGWLDNLSLLSYYALYAEEEIG</sequence>
<dbReference type="CDD" id="cd09726">
    <property type="entry name" value="RAMP_I_III"/>
    <property type="match status" value="1"/>
</dbReference>
<dbReference type="PANTHER" id="PTHR35579">
    <property type="entry name" value="CRISPR SYSTEM CMS ENDORIBONUCLEASE CSM3"/>
    <property type="match status" value="1"/>
</dbReference>
<dbReference type="InterPro" id="IPR005537">
    <property type="entry name" value="RAMP_III_fam"/>
</dbReference>
<dbReference type="GO" id="GO:0051607">
    <property type="term" value="P:defense response to virus"/>
    <property type="evidence" value="ECO:0007669"/>
    <property type="project" value="UniProtKB-KW"/>
</dbReference>
<dbReference type="OrthoDB" id="9789361at2"/>
<protein>
    <recommendedName>
        <fullName evidence="2">CRISPR type III-associated protein domain-containing protein</fullName>
    </recommendedName>
</protein>
<evidence type="ECO:0000313" key="4">
    <source>
        <dbReference type="Proteomes" id="UP000290365"/>
    </source>
</evidence>
<dbReference type="Pfam" id="PF03787">
    <property type="entry name" value="RAMPs"/>
    <property type="match status" value="1"/>
</dbReference>
<dbReference type="PANTHER" id="PTHR35579:SF3">
    <property type="entry name" value="CRISPR SYSTEM CMS ENDORIBONUCLEASE CSM3"/>
    <property type="match status" value="1"/>
</dbReference>
<accession>A0A4P6JTN8</accession>
<keyword evidence="1" id="KW-0051">Antiviral defense</keyword>
<reference evidence="3 4" key="1">
    <citation type="submission" date="2019-01" db="EMBL/GenBank/DDBJ databases">
        <title>Ktedonosporobacter rubrisoli SCAWS-G2.</title>
        <authorList>
            <person name="Huang Y."/>
            <person name="Yan B."/>
        </authorList>
    </citation>
    <scope>NUCLEOTIDE SEQUENCE [LARGE SCALE GENOMIC DNA]</scope>
    <source>
        <strain evidence="3 4">SCAWS-G2</strain>
    </source>
</reference>
<dbReference type="InterPro" id="IPR052216">
    <property type="entry name" value="CRISPR_Csm3_endoribonuclease"/>
</dbReference>
<evidence type="ECO:0000259" key="2">
    <source>
        <dbReference type="Pfam" id="PF03787"/>
    </source>
</evidence>
<dbReference type="Proteomes" id="UP000290365">
    <property type="component" value="Chromosome"/>
</dbReference>